<dbReference type="AlphaFoldDB" id="A0A9X5BFJ3"/>
<comment type="caution">
    <text evidence="1">The sequence shown here is derived from an EMBL/GenBank/DDBJ whole genome shotgun (WGS) entry which is preliminary data.</text>
</comment>
<protein>
    <submittedName>
        <fullName evidence="1">Uncharacterized protein</fullName>
    </submittedName>
</protein>
<dbReference type="Proteomes" id="UP001154420">
    <property type="component" value="Unassembled WGS sequence"/>
</dbReference>
<evidence type="ECO:0000313" key="1">
    <source>
        <dbReference type="EMBL" id="NBJ92717.1"/>
    </source>
</evidence>
<dbReference type="EMBL" id="QZDT01000011">
    <property type="protein sequence ID" value="NBJ92717.1"/>
    <property type="molecule type" value="Genomic_DNA"/>
</dbReference>
<reference evidence="1" key="1">
    <citation type="submission" date="2018-09" db="EMBL/GenBank/DDBJ databases">
        <title>Murine metabolic-syndrome-specific gut microbial biobank.</title>
        <authorList>
            <person name="Liu C."/>
        </authorList>
    </citation>
    <scope>NUCLEOTIDE SEQUENCE</scope>
    <source>
        <strain evidence="1">D42-62</strain>
    </source>
</reference>
<proteinExistence type="predicted"/>
<evidence type="ECO:0000313" key="2">
    <source>
        <dbReference type="Proteomes" id="UP001154420"/>
    </source>
</evidence>
<accession>A0A9X5BFJ3</accession>
<gene>
    <name evidence="1" type="ORF">D5281_08940</name>
</gene>
<organism evidence="1 2">
    <name type="scientific">Parablautia muri</name>
    <dbReference type="NCBI Taxonomy" id="2320879"/>
    <lineage>
        <taxon>Bacteria</taxon>
        <taxon>Bacillati</taxon>
        <taxon>Bacillota</taxon>
        <taxon>Clostridia</taxon>
        <taxon>Lachnospirales</taxon>
        <taxon>Lachnospiraceae</taxon>
        <taxon>Parablautia</taxon>
    </lineage>
</organism>
<name>A0A9X5BFJ3_9FIRM</name>
<sequence>MSKQSLWYARGVKMKMGQDISTKMNALLKEMGLEEEFKKITSLFSDLFTIKGEETEELKEALHRAPDDLINLIWEKIEDEASYEEISRQQKEESIYEDIPEYFKLRFELMDIARLQLLIQIASYEPVGGMDTATVMNEFVPMGWAFAFSDDNGSVSFAVMKEIKDIIKTVEEPDVKEHMVFMSGIRYMVRTCMGLYGVCTLREVRNIFLMNASEDKNAGKEEAGDVDKILQEFLPFLEEDKELWLDGKYIVSPYFKTEKEYQELLRRQKKNYYIPDADEILSYGAGSMTIKNDEYKAVFRILNREVKDRAQTEEMLAEVSEYVIREDWEIPEIMNCLYDWDVAFSSDRAADKLVRALSI</sequence>
<keyword evidence="2" id="KW-1185">Reference proteome</keyword>